<protein>
    <submittedName>
        <fullName evidence="1">Uncharacterized protein</fullName>
    </submittedName>
</protein>
<gene>
    <name evidence="1" type="ORF">RRH01S_02_02000</name>
</gene>
<name>A0AA87Q0E9_RHIRH</name>
<evidence type="ECO:0000313" key="1">
    <source>
        <dbReference type="EMBL" id="GAJ91532.1"/>
    </source>
</evidence>
<proteinExistence type="predicted"/>
<sequence length="77" mass="9106">MLWPEGGWQRLLRGLKVERVALKWHPSGCRFLHYKVCRSYFVILLQSCERIILKSWLPVESVAIESRARKYRSGTSE</sequence>
<comment type="caution">
    <text evidence="1">The sequence shown here is derived from an EMBL/GenBank/DDBJ whole genome shotgun (WGS) entry which is preliminary data.</text>
</comment>
<dbReference type="AlphaFoldDB" id="A0AA87Q0E9"/>
<dbReference type="Proteomes" id="UP000026941">
    <property type="component" value="Unassembled WGS sequence"/>
</dbReference>
<accession>A0AA87Q0E9</accession>
<reference evidence="1 2" key="1">
    <citation type="submission" date="2014-05" db="EMBL/GenBank/DDBJ databases">
        <title>Whole genome shotgun sequence of Rhizobium rhizogenes NBRC 13257.</title>
        <authorList>
            <person name="Katano-Makiyama Y."/>
            <person name="Hosoyama A."/>
            <person name="Hashimoto M."/>
            <person name="Hosoyama Y."/>
            <person name="Noguchi M."/>
            <person name="Tsuchikane K."/>
            <person name="Kimura A."/>
            <person name="Ohji S."/>
            <person name="Ichikawa N."/>
            <person name="Yamazoe A."/>
            <person name="Fujita N."/>
        </authorList>
    </citation>
    <scope>NUCLEOTIDE SEQUENCE [LARGE SCALE GENOMIC DNA]</scope>
    <source>
        <strain evidence="1 2">NBRC 13257</strain>
    </source>
</reference>
<dbReference type="EMBL" id="BAYX01000002">
    <property type="protein sequence ID" value="GAJ91532.1"/>
    <property type="molecule type" value="Genomic_DNA"/>
</dbReference>
<organism evidence="1 2">
    <name type="scientific">Rhizobium rhizogenes NBRC 13257</name>
    <dbReference type="NCBI Taxonomy" id="1220581"/>
    <lineage>
        <taxon>Bacteria</taxon>
        <taxon>Pseudomonadati</taxon>
        <taxon>Pseudomonadota</taxon>
        <taxon>Alphaproteobacteria</taxon>
        <taxon>Hyphomicrobiales</taxon>
        <taxon>Rhizobiaceae</taxon>
        <taxon>Rhizobium/Agrobacterium group</taxon>
        <taxon>Rhizobium</taxon>
    </lineage>
</organism>
<evidence type="ECO:0000313" key="2">
    <source>
        <dbReference type="Proteomes" id="UP000026941"/>
    </source>
</evidence>